<dbReference type="Gramene" id="ERN14948">
    <property type="protein sequence ID" value="ERN14948"/>
    <property type="gene ID" value="AMTR_s00032p00204730"/>
</dbReference>
<dbReference type="SMART" id="SM00297">
    <property type="entry name" value="BROMO"/>
    <property type="match status" value="1"/>
</dbReference>
<keyword evidence="3" id="KW-0175">Coiled coil</keyword>
<dbReference type="OMA" id="IENCEGQ"/>
<evidence type="ECO:0000256" key="3">
    <source>
        <dbReference type="SAM" id="Coils"/>
    </source>
</evidence>
<reference evidence="7" key="1">
    <citation type="journal article" date="2013" name="Science">
        <title>The Amborella genome and the evolution of flowering plants.</title>
        <authorList>
            <consortium name="Amborella Genome Project"/>
        </authorList>
    </citation>
    <scope>NUCLEOTIDE SEQUENCE [LARGE SCALE GENOMIC DNA]</scope>
</reference>
<dbReference type="InterPro" id="IPR036427">
    <property type="entry name" value="Bromodomain-like_sf"/>
</dbReference>
<protein>
    <recommendedName>
        <fullName evidence="5">Bromo domain-containing protein</fullName>
    </recommendedName>
</protein>
<dbReference type="eggNOG" id="KOG1474">
    <property type="taxonomic scope" value="Eukaryota"/>
</dbReference>
<sequence>MQAIENCEGQPVDLFNAPVQVFELTVMSVADKLTLKKKLEMELSQVRVAVENLKSKSRKNIDEICPTVTDDDAMVLGNDHSGKDQVSGVHSKHGFHRQLSVASQNSQTAHSKEKRKPEITKLCNSSEFVPRDVGVLVNKRSEVAKVADKKRALPERIEPPQDRKTPRIFSDRMRDSAILLKKLMLHPDAWVFNQPVDPVKLIIPDYFEVVKKPMDLGTVRSKLERKLYLSTQDFAADVRLTFSNAMLYNPHNNDVHLMAKDLNTLFNKRWRSLEEKWKKDGSGSVLKPSNPKTVSQKRPAASCVSSAPRKSMTLARPVKPAGVDCKTVQGIVHKNISNGMGKAREFTVCGDVENHSVCTQSLSSDVDSEGSIVGGVSQGHASSGTKFHLKHIKDTQMSTAEVAIEQYSNMDHDADGGKVSPINCSRSASDVDEESGQSRSPHPVASTSAFREGGRDAPDGQLSPSKALRAAMLKSRFADTIRKAQQKTLLNHGGRRDAIREKREREEMERRKLEERAKMEAQARADEVAREQVEAQEKRNRERAAARHALQTANHPVYFKCALLWCIEFLLLF</sequence>
<proteinExistence type="predicted"/>
<feature type="compositionally biased region" description="Polar residues" evidence="4">
    <location>
        <begin position="437"/>
        <end position="449"/>
    </location>
</feature>
<dbReference type="PANTHER" id="PTHR46136:SF1">
    <property type="entry name" value="TRANSCRIPTION FACTOR GTE11-RELATED"/>
    <property type="match status" value="1"/>
</dbReference>
<dbReference type="InterPro" id="IPR001487">
    <property type="entry name" value="Bromodomain"/>
</dbReference>
<accession>U5D3K9</accession>
<keyword evidence="7" id="KW-1185">Reference proteome</keyword>
<dbReference type="Pfam" id="PF00439">
    <property type="entry name" value="Bromodomain"/>
    <property type="match status" value="1"/>
</dbReference>
<dbReference type="HOGENOM" id="CLU_475987_0_0_1"/>
<evidence type="ECO:0000313" key="6">
    <source>
        <dbReference type="EMBL" id="ERN14948.1"/>
    </source>
</evidence>
<feature type="coiled-coil region" evidence="3">
    <location>
        <begin position="496"/>
        <end position="538"/>
    </location>
</feature>
<dbReference type="PANTHER" id="PTHR46136">
    <property type="entry name" value="TRANSCRIPTION FACTOR GTE8"/>
    <property type="match status" value="1"/>
</dbReference>
<dbReference type="AlphaFoldDB" id="U5D3K9"/>
<organism evidence="6 7">
    <name type="scientific">Amborella trichopoda</name>
    <dbReference type="NCBI Taxonomy" id="13333"/>
    <lineage>
        <taxon>Eukaryota</taxon>
        <taxon>Viridiplantae</taxon>
        <taxon>Streptophyta</taxon>
        <taxon>Embryophyta</taxon>
        <taxon>Tracheophyta</taxon>
        <taxon>Spermatophyta</taxon>
        <taxon>Magnoliopsida</taxon>
        <taxon>Amborellales</taxon>
        <taxon>Amborellaceae</taxon>
        <taxon>Amborella</taxon>
    </lineage>
</organism>
<evidence type="ECO:0000256" key="2">
    <source>
        <dbReference type="PROSITE-ProRule" id="PRU00035"/>
    </source>
</evidence>
<feature type="region of interest" description="Disordered" evidence="4">
    <location>
        <begin position="280"/>
        <end position="308"/>
    </location>
</feature>
<dbReference type="PROSITE" id="PS50014">
    <property type="entry name" value="BROMODOMAIN_2"/>
    <property type="match status" value="1"/>
</dbReference>
<dbReference type="PRINTS" id="PR00503">
    <property type="entry name" value="BROMODOMAIN"/>
</dbReference>
<keyword evidence="1 2" id="KW-0103">Bromodomain</keyword>
<evidence type="ECO:0000313" key="7">
    <source>
        <dbReference type="Proteomes" id="UP000017836"/>
    </source>
</evidence>
<evidence type="ECO:0000256" key="4">
    <source>
        <dbReference type="SAM" id="MobiDB-lite"/>
    </source>
</evidence>
<dbReference type="STRING" id="13333.U5D3K9"/>
<evidence type="ECO:0000256" key="1">
    <source>
        <dbReference type="ARBA" id="ARBA00023117"/>
    </source>
</evidence>
<gene>
    <name evidence="6" type="ORF">AMTR_s00032p00204730</name>
</gene>
<name>U5D3K9_AMBTC</name>
<dbReference type="InterPro" id="IPR052442">
    <property type="entry name" value="Env_Response_Regulator"/>
</dbReference>
<evidence type="ECO:0000259" key="5">
    <source>
        <dbReference type="PROSITE" id="PS50014"/>
    </source>
</evidence>
<dbReference type="EMBL" id="KI392518">
    <property type="protein sequence ID" value="ERN14948.1"/>
    <property type="molecule type" value="Genomic_DNA"/>
</dbReference>
<dbReference type="Gene3D" id="1.20.920.10">
    <property type="entry name" value="Bromodomain-like"/>
    <property type="match status" value="1"/>
</dbReference>
<dbReference type="Proteomes" id="UP000017836">
    <property type="component" value="Unassembled WGS sequence"/>
</dbReference>
<feature type="region of interest" description="Disordered" evidence="4">
    <location>
        <begin position="411"/>
        <end position="463"/>
    </location>
</feature>
<dbReference type="SUPFAM" id="SSF47370">
    <property type="entry name" value="Bromodomain"/>
    <property type="match status" value="1"/>
</dbReference>
<feature type="domain" description="Bromo" evidence="5">
    <location>
        <begin position="184"/>
        <end position="256"/>
    </location>
</feature>